<proteinExistence type="predicted"/>
<gene>
    <name evidence="2" type="ORF">E5222_06015</name>
</gene>
<accession>A0A4T3F6C5</accession>
<name>A0A4T3F6C5_9SPHN</name>
<dbReference type="OrthoDB" id="9801588at2"/>
<keyword evidence="3" id="KW-1185">Reference proteome</keyword>
<keyword evidence="1" id="KW-0812">Transmembrane</keyword>
<feature type="transmembrane region" description="Helical" evidence="1">
    <location>
        <begin position="16"/>
        <end position="34"/>
    </location>
</feature>
<comment type="caution">
    <text evidence="2">The sequence shown here is derived from an EMBL/GenBank/DDBJ whole genome shotgun (WGS) entry which is preliminary data.</text>
</comment>
<protein>
    <submittedName>
        <fullName evidence="2">Cbb3-type cytochrome c oxidase subunit 3</fullName>
    </submittedName>
</protein>
<dbReference type="Proteomes" id="UP000309389">
    <property type="component" value="Unassembled WGS sequence"/>
</dbReference>
<dbReference type="EMBL" id="SSHH01000001">
    <property type="protein sequence ID" value="TIX51984.1"/>
    <property type="molecule type" value="Genomic_DNA"/>
</dbReference>
<evidence type="ECO:0000256" key="1">
    <source>
        <dbReference type="SAM" id="Phobius"/>
    </source>
</evidence>
<dbReference type="Pfam" id="PF05545">
    <property type="entry name" value="FixQ"/>
    <property type="match status" value="1"/>
</dbReference>
<keyword evidence="1" id="KW-1133">Transmembrane helix</keyword>
<dbReference type="RefSeq" id="WP_136692770.1">
    <property type="nucleotide sequence ID" value="NZ_SSHH01000001.1"/>
</dbReference>
<reference evidence="2 3" key="1">
    <citation type="submission" date="2019-04" db="EMBL/GenBank/DDBJ databases">
        <title>Altererythrobacter aquimixticola sp. nov., isolated from sediment of junction between the ocean and a freshwater spring.</title>
        <authorList>
            <person name="Yoon J.-H."/>
        </authorList>
    </citation>
    <scope>NUCLEOTIDE SEQUENCE [LARGE SCALE GENOMIC DNA]</scope>
    <source>
        <strain evidence="2 3">SSKS-13</strain>
    </source>
</reference>
<sequence length="57" mass="6639">MSWHSTYEFLRHFADSWGLLAMTLVWIGLAAWPFRPGAREHNTRAATMIFEDQNDGE</sequence>
<evidence type="ECO:0000313" key="3">
    <source>
        <dbReference type="Proteomes" id="UP000309389"/>
    </source>
</evidence>
<keyword evidence="1" id="KW-0472">Membrane</keyword>
<dbReference type="AlphaFoldDB" id="A0A4T3F6C5"/>
<dbReference type="CDD" id="cd01324">
    <property type="entry name" value="cbb3_Oxidase_CcoQ"/>
    <property type="match status" value="1"/>
</dbReference>
<evidence type="ECO:0000313" key="2">
    <source>
        <dbReference type="EMBL" id="TIX51984.1"/>
    </source>
</evidence>
<organism evidence="2 3">
    <name type="scientific">Alteraurantiacibacter aquimixticola</name>
    <dbReference type="NCBI Taxonomy" id="2489173"/>
    <lineage>
        <taxon>Bacteria</taxon>
        <taxon>Pseudomonadati</taxon>
        <taxon>Pseudomonadota</taxon>
        <taxon>Alphaproteobacteria</taxon>
        <taxon>Sphingomonadales</taxon>
        <taxon>Erythrobacteraceae</taxon>
        <taxon>Alteraurantiacibacter</taxon>
    </lineage>
</organism>
<dbReference type="InterPro" id="IPR008621">
    <property type="entry name" value="Cbb3-typ_cyt_oxidase_comp"/>
</dbReference>